<accession>A0A5B9DFF2</accession>
<dbReference type="InterPro" id="IPR036389">
    <property type="entry name" value="RNase_III_sf"/>
</dbReference>
<dbReference type="PROSITE" id="PS50142">
    <property type="entry name" value="RNASE_3_2"/>
    <property type="match status" value="1"/>
</dbReference>
<evidence type="ECO:0000256" key="1">
    <source>
        <dbReference type="ARBA" id="ARBA00022722"/>
    </source>
</evidence>
<dbReference type="PANTHER" id="PTHR11207:SF0">
    <property type="entry name" value="RIBONUCLEASE 3"/>
    <property type="match status" value="1"/>
</dbReference>
<evidence type="ECO:0000256" key="2">
    <source>
        <dbReference type="ARBA" id="ARBA00022759"/>
    </source>
</evidence>
<organism evidence="7 8">
    <name type="scientific">Promethearchaeum syntrophicum</name>
    <dbReference type="NCBI Taxonomy" id="2594042"/>
    <lineage>
        <taxon>Archaea</taxon>
        <taxon>Promethearchaeati</taxon>
        <taxon>Promethearchaeota</taxon>
        <taxon>Promethearchaeia</taxon>
        <taxon>Promethearchaeales</taxon>
        <taxon>Promethearchaeaceae</taxon>
        <taxon>Promethearchaeum</taxon>
    </lineage>
</organism>
<dbReference type="Proteomes" id="UP000321408">
    <property type="component" value="Chromosome"/>
</dbReference>
<dbReference type="GO" id="GO:0003725">
    <property type="term" value="F:double-stranded RNA binding"/>
    <property type="evidence" value="ECO:0007669"/>
    <property type="project" value="TreeGrafter"/>
</dbReference>
<keyword evidence="2" id="KW-0255">Endonuclease</keyword>
<dbReference type="GO" id="GO:0004525">
    <property type="term" value="F:ribonuclease III activity"/>
    <property type="evidence" value="ECO:0007669"/>
    <property type="project" value="InterPro"/>
</dbReference>
<dbReference type="EMBL" id="CP042905">
    <property type="protein sequence ID" value="QEE17854.1"/>
    <property type="molecule type" value="Genomic_DNA"/>
</dbReference>
<reference evidence="7 8" key="1">
    <citation type="journal article" date="2020" name="Nature">
        <title>Isolation of an archaeon at the prokaryote-eukaryote interface.</title>
        <authorList>
            <person name="Imachi H."/>
            <person name="Nobu M.K."/>
            <person name="Nakahara N."/>
            <person name="Morono Y."/>
            <person name="Ogawara M."/>
            <person name="Takaki Y."/>
            <person name="Takano Y."/>
            <person name="Uematsu K."/>
            <person name="Ikuta T."/>
            <person name="Ito M."/>
            <person name="Matsui Y."/>
            <person name="Miyazaki M."/>
            <person name="Murata K."/>
            <person name="Saito Y."/>
            <person name="Sakai S."/>
            <person name="Song C."/>
            <person name="Tasumi E."/>
            <person name="Yamanaka Y."/>
            <person name="Yamaguchi T."/>
            <person name="Kamagata Y."/>
            <person name="Tamaki H."/>
            <person name="Takai K."/>
        </authorList>
    </citation>
    <scope>NUCLEOTIDE SEQUENCE [LARGE SCALE GENOMIC DNA]</scope>
    <source>
        <strain evidence="7 8">MK-D1</strain>
    </source>
</reference>
<dbReference type="PROSITE" id="PS50137">
    <property type="entry name" value="DS_RBD"/>
    <property type="match status" value="1"/>
</dbReference>
<keyword evidence="4" id="KW-0694">RNA-binding</keyword>
<keyword evidence="1" id="KW-0540">Nuclease</keyword>
<gene>
    <name evidence="7" type="ORF">DSAG12_03692</name>
</gene>
<dbReference type="SMART" id="SM00535">
    <property type="entry name" value="RIBOc"/>
    <property type="match status" value="1"/>
</dbReference>
<feature type="domain" description="RNase III" evidence="6">
    <location>
        <begin position="23"/>
        <end position="125"/>
    </location>
</feature>
<evidence type="ECO:0000313" key="7">
    <source>
        <dbReference type="EMBL" id="QEE17854.1"/>
    </source>
</evidence>
<evidence type="ECO:0000259" key="6">
    <source>
        <dbReference type="PROSITE" id="PS50142"/>
    </source>
</evidence>
<dbReference type="InterPro" id="IPR000999">
    <property type="entry name" value="RNase_III_dom"/>
</dbReference>
<protein>
    <submittedName>
        <fullName evidence="7">Ribonuclease III family protein</fullName>
    </submittedName>
</protein>
<evidence type="ECO:0000313" key="8">
    <source>
        <dbReference type="Proteomes" id="UP000321408"/>
    </source>
</evidence>
<dbReference type="CDD" id="cd00593">
    <property type="entry name" value="RIBOc"/>
    <property type="match status" value="1"/>
</dbReference>
<evidence type="ECO:0000256" key="3">
    <source>
        <dbReference type="ARBA" id="ARBA00022801"/>
    </source>
</evidence>
<dbReference type="OrthoDB" id="106853at2157"/>
<dbReference type="GO" id="GO:0010468">
    <property type="term" value="P:regulation of gene expression"/>
    <property type="evidence" value="ECO:0007669"/>
    <property type="project" value="TreeGrafter"/>
</dbReference>
<dbReference type="Pfam" id="PF00035">
    <property type="entry name" value="dsrm"/>
    <property type="match status" value="1"/>
</dbReference>
<dbReference type="KEGG" id="psyt:DSAG12_03692"/>
<feature type="domain" description="DRBM" evidence="5">
    <location>
        <begin position="170"/>
        <end position="243"/>
    </location>
</feature>
<name>A0A5B9DFF2_9ARCH</name>
<dbReference type="SMART" id="SM00358">
    <property type="entry name" value="DSRM"/>
    <property type="match status" value="1"/>
</dbReference>
<dbReference type="Pfam" id="PF14622">
    <property type="entry name" value="Ribonucleas_3_3"/>
    <property type="match status" value="1"/>
</dbReference>
<dbReference type="Gene3D" id="1.10.1520.10">
    <property type="entry name" value="Ribonuclease III domain"/>
    <property type="match status" value="1"/>
</dbReference>
<dbReference type="PANTHER" id="PTHR11207">
    <property type="entry name" value="RIBONUCLEASE III"/>
    <property type="match status" value="1"/>
</dbReference>
<keyword evidence="3" id="KW-0378">Hydrolase</keyword>
<keyword evidence="8" id="KW-1185">Reference proteome</keyword>
<dbReference type="Gene3D" id="3.30.160.20">
    <property type="match status" value="1"/>
</dbReference>
<dbReference type="GO" id="GO:0006396">
    <property type="term" value="P:RNA processing"/>
    <property type="evidence" value="ECO:0007669"/>
    <property type="project" value="InterPro"/>
</dbReference>
<reference evidence="7 8" key="2">
    <citation type="journal article" date="2024" name="Int. J. Syst. Evol. Microbiol.">
        <title>Promethearchaeum syntrophicum gen. nov., sp. nov., an anaerobic, obligately syntrophic archaeon, the first isolate of the lineage 'Asgard' archaea, and proposal of the new archaeal phylum Promethearchaeota phyl. nov. and kingdom Promethearchaeati regn. nov.</title>
        <authorList>
            <person name="Imachi H."/>
            <person name="Nobu M.K."/>
            <person name="Kato S."/>
            <person name="Takaki Y."/>
            <person name="Miyazaki M."/>
            <person name="Miyata M."/>
            <person name="Ogawara M."/>
            <person name="Saito Y."/>
            <person name="Sakai S."/>
            <person name="Tahara Y.O."/>
            <person name="Takano Y."/>
            <person name="Tasumi E."/>
            <person name="Uematsu K."/>
            <person name="Yoshimura T."/>
            <person name="Itoh T."/>
            <person name="Ohkuma M."/>
            <person name="Takai K."/>
        </authorList>
    </citation>
    <scope>NUCLEOTIDE SEQUENCE [LARGE SCALE GENOMIC DNA]</scope>
    <source>
        <strain evidence="7 8">MK-D1</strain>
    </source>
</reference>
<dbReference type="AlphaFoldDB" id="A0A5B9DFF2"/>
<evidence type="ECO:0000259" key="5">
    <source>
        <dbReference type="PROSITE" id="PS50137"/>
    </source>
</evidence>
<proteinExistence type="predicted"/>
<evidence type="ECO:0000256" key="4">
    <source>
        <dbReference type="ARBA" id="ARBA00022884"/>
    </source>
</evidence>
<dbReference type="InterPro" id="IPR014720">
    <property type="entry name" value="dsRBD_dom"/>
</dbReference>
<dbReference type="SUPFAM" id="SSF54768">
    <property type="entry name" value="dsRNA-binding domain-like"/>
    <property type="match status" value="1"/>
</dbReference>
<dbReference type="SUPFAM" id="SSF69065">
    <property type="entry name" value="RNase III domain-like"/>
    <property type="match status" value="1"/>
</dbReference>
<dbReference type="GeneID" id="41331661"/>
<sequence>MKLRRKEQLVEFIEKYKLPITVEWLNIATTHDSYHIINPVTPSNERLEALGDSVLDLLSFDWLYDHFQGNEGTYTQLRSEIVSNSVLGKLGKKIGLNSLILKGEGVSIHDKQLADAIEAIFGSIFKYNQEIGFNSYDFCKQSFEFLFHDILKDMKNRDYVPNLTNKNQNNPKNQLSEYILKNKLPSSTLKLISEMGPPHKKVFTSQYSIQLSSHSIISAKGEASTIKQSEKIAAKKLLKRLKYQKQDPKY</sequence>
<dbReference type="RefSeq" id="WP_162306829.1">
    <property type="nucleotide sequence ID" value="NZ_CP042905.2"/>
</dbReference>